<dbReference type="GO" id="GO:0000156">
    <property type="term" value="F:phosphorelay response regulator activity"/>
    <property type="evidence" value="ECO:0007669"/>
    <property type="project" value="InterPro"/>
</dbReference>
<dbReference type="FunFam" id="3.30.565.10:FF:000023">
    <property type="entry name" value="PAS domain-containing sensor histidine kinase"/>
    <property type="match status" value="1"/>
</dbReference>
<keyword evidence="7" id="KW-0547">Nucleotide-binding</keyword>
<evidence type="ECO:0000259" key="15">
    <source>
        <dbReference type="PROSITE" id="PS50109"/>
    </source>
</evidence>
<dbReference type="PANTHER" id="PTHR24422:SF27">
    <property type="entry name" value="PROTEIN-GLUTAMATE O-METHYLTRANSFERASE"/>
    <property type="match status" value="1"/>
</dbReference>
<gene>
    <name evidence="21" type="primary">tsr</name>
    <name evidence="21" type="ORF">SOCEGT47_032570</name>
</gene>
<dbReference type="Pfam" id="PF00512">
    <property type="entry name" value="HisKA"/>
    <property type="match status" value="1"/>
</dbReference>
<evidence type="ECO:0000256" key="5">
    <source>
        <dbReference type="ARBA" id="ARBA00022553"/>
    </source>
</evidence>
<dbReference type="Pfam" id="PF01739">
    <property type="entry name" value="CheR"/>
    <property type="match status" value="1"/>
</dbReference>
<dbReference type="InterPro" id="IPR022641">
    <property type="entry name" value="CheR_N"/>
</dbReference>
<evidence type="ECO:0000256" key="2">
    <source>
        <dbReference type="ARBA" id="ARBA00004236"/>
    </source>
</evidence>
<keyword evidence="8" id="KW-0418">Kinase</keyword>
<dbReference type="SUPFAM" id="SSF47757">
    <property type="entry name" value="Chemotaxis receptor methyltransferase CheR, N-terminal domain"/>
    <property type="match status" value="1"/>
</dbReference>
<dbReference type="SUPFAM" id="SSF55785">
    <property type="entry name" value="PYP-like sensor domain (PAS domain)"/>
    <property type="match status" value="2"/>
</dbReference>
<dbReference type="SMART" id="SM00448">
    <property type="entry name" value="REC"/>
    <property type="match status" value="1"/>
</dbReference>
<dbReference type="EC" id="2.7.13.3" evidence="3"/>
<dbReference type="Pfam" id="PF00989">
    <property type="entry name" value="PAS"/>
    <property type="match status" value="1"/>
</dbReference>
<sequence>MRRDSENREAAAGDASRQRARGADGVVVALGASAGGLEALRSFLSAMPPDSGLAFVLAHHDPQHASAMPELLAPHTAMRVQEAVNGLPIEPNHVYVFPSNAAPTIQDGVFRPGRLGEPRGHRAAIDAPVDTPIDVLFRALAEDRKQRAVAVVLSGSGHEGVTGLRAVREHGGLAIAQHPATAHPPEMPRHAIAAGLVHYVLALRDIPAALLEHARRVALDGDRARLAEEEIAARLPEICGLLLERTARDFREYKRTTLLRRVQQRAQVLRATSIADYVALLRRDADEPAQLVRDLLIGVTEFFRDADTFEALRQEVVPALFTDRGADGQVRIWVPGCATGEEVYTIAMLLQEHVELLPGAPRVQLFGTDVDDRAIEVARQGRYPRDATQHIAPHRFARFFVAEEGGTCSVAKAIRDLCIFSRHDLITDPPFSRLDLISCRNVLIYLEGELQKRLLELFHYALVEGGYLLLGPSESVSQRSELFRAIDAKRRIFQKKRAVGHAPPRLLLGEGTRAERRAGEPLRRGAWSPEQSIERTIERRLLERYGPPCVVVNEQGDIVYLSGATGKYLAPSTGALDVNVSNMVLRALRPEVRSAVHRAVRMREQVVHENIAVETIAGTQRLNLVVRPLGDLEDDLGLFVVLFDELQPPARGEAPPPGPKRESASLVDQLEHELQATRENLQTTIEELETSNEELKSSNEELLSMNEELQSLNQEFEALNGELQAKLHELDAANSDLQNLLLSTQIPTVFLDEELRIRRFTPAAAEVFRLIDSDVGRPITDIAARFDASSLAPDARGVLRTLAPRQRDVILEDGRSYMMRILPYRTLTNVISGVVVTLVNVTSVKDAEVQRGRLAAIVESAEQAIIGATTDGAITSWNAAAERMFGYSEAEVVGRSIHLIVPPERAGEVRAVLDRVIGGERLDALETLGLSRDGRRVDVSINVAPIRDAGGQIIGASTIVDDITRRKRAEEALRASEEDFRSLFESAVVGKMQCEPASGRFVRVNRRFARMLGYEPSELLGKTFLEVVAPEDASTIAGLYAKLLRGEVSDFAQENRYLMKDGRRLWASTTVTAMRDGAGRAVRTMAVVQDITQRKEVEADLIKAREAAEHASRTKDHFLAVLSHELRTPLTPVVTAAARLLRRDDLVDDVRRSVAMIQRNAELEARLIDDLLDLTRVVRGKLELFTQTVRARAVLEHALEICADEIDAKSIRLTLDVAPGEHWIAVDVARLEQVVWNLLKNAVKFSHPGSRIGLACRDEGGQVVIEVRDEGVGIEPEILPRIFDAFEQGNAATTRNFGGLGLGLAISRAIVQLHGGTITAASPGRGAGATFRVALPAAEGPAATAPAQASAAGVAAPRRALRIALVEDHEDTAEMMSELLTLNGHTVRIARSVRAALDLVGAEPFDLLVSDLGLPDGSGTDLLASLRSAGHEIKAIALSGYGMEEDHRKTADAGFLEHLVKPVSFRDLEAAIQRVMGPR</sequence>
<dbReference type="SUPFAM" id="SSF53335">
    <property type="entry name" value="S-adenosyl-L-methionine-dependent methyltransferases"/>
    <property type="match status" value="1"/>
</dbReference>
<evidence type="ECO:0000259" key="16">
    <source>
        <dbReference type="PROSITE" id="PS50110"/>
    </source>
</evidence>
<dbReference type="SUPFAM" id="SSF52172">
    <property type="entry name" value="CheY-like"/>
    <property type="match status" value="1"/>
</dbReference>
<dbReference type="CDD" id="cd00075">
    <property type="entry name" value="HATPase"/>
    <property type="match status" value="1"/>
</dbReference>
<feature type="domain" description="CheR-type methyltransferase" evidence="20">
    <location>
        <begin position="241"/>
        <end position="496"/>
    </location>
</feature>
<dbReference type="Proteomes" id="UP000295781">
    <property type="component" value="Chromosome"/>
</dbReference>
<dbReference type="Pfam" id="PF01339">
    <property type="entry name" value="CheB_methylest"/>
    <property type="match status" value="1"/>
</dbReference>
<dbReference type="PROSITE" id="PS50110">
    <property type="entry name" value="RESPONSE_REGULATORY"/>
    <property type="match status" value="1"/>
</dbReference>
<dbReference type="InterPro" id="IPR000780">
    <property type="entry name" value="CheR_MeTrfase"/>
</dbReference>
<dbReference type="Gene3D" id="3.40.50.180">
    <property type="entry name" value="Methylesterase CheB, C-terminal domain"/>
    <property type="match status" value="1"/>
</dbReference>
<dbReference type="InterPro" id="IPR050903">
    <property type="entry name" value="Bact_Chemotaxis_MeTrfase"/>
</dbReference>
<dbReference type="GO" id="GO:0008984">
    <property type="term" value="F:protein-glutamate methylesterase activity"/>
    <property type="evidence" value="ECO:0007669"/>
    <property type="project" value="InterPro"/>
</dbReference>
<dbReference type="EMBL" id="CP012670">
    <property type="protein sequence ID" value="AUX22750.1"/>
    <property type="molecule type" value="Genomic_DNA"/>
</dbReference>
<dbReference type="SMART" id="SM00086">
    <property type="entry name" value="PAC"/>
    <property type="match status" value="2"/>
</dbReference>
<dbReference type="GO" id="GO:0006355">
    <property type="term" value="P:regulation of DNA-templated transcription"/>
    <property type="evidence" value="ECO:0007669"/>
    <property type="project" value="InterPro"/>
</dbReference>
<dbReference type="RefSeq" id="WP_165373231.1">
    <property type="nucleotide sequence ID" value="NZ_CP012670.1"/>
</dbReference>
<dbReference type="GO" id="GO:0005737">
    <property type="term" value="C:cytoplasm"/>
    <property type="evidence" value="ECO:0007669"/>
    <property type="project" value="InterPro"/>
</dbReference>
<evidence type="ECO:0000256" key="3">
    <source>
        <dbReference type="ARBA" id="ARBA00012438"/>
    </source>
</evidence>
<dbReference type="Gene3D" id="1.10.287.130">
    <property type="match status" value="1"/>
</dbReference>
<dbReference type="PROSITE" id="PS50122">
    <property type="entry name" value="CHEB"/>
    <property type="match status" value="1"/>
</dbReference>
<feature type="modified residue" description="4-aspartylphosphate" evidence="13">
    <location>
        <position position="1411"/>
    </location>
</feature>
<feature type="coiled-coil region" evidence="14">
    <location>
        <begin position="660"/>
        <end position="740"/>
    </location>
</feature>
<keyword evidence="10" id="KW-0902">Two-component regulatory system</keyword>
<dbReference type="SUPFAM" id="SSF47384">
    <property type="entry name" value="Homodimeric domain of signal transducing histidine kinase"/>
    <property type="match status" value="1"/>
</dbReference>
<keyword evidence="11" id="KW-0472">Membrane</keyword>
<dbReference type="InterPro" id="IPR022642">
    <property type="entry name" value="CheR_C"/>
</dbReference>
<proteinExistence type="predicted"/>
<dbReference type="Pfam" id="PF03705">
    <property type="entry name" value="CheR_N"/>
    <property type="match status" value="1"/>
</dbReference>
<dbReference type="PROSITE" id="PS50113">
    <property type="entry name" value="PAC"/>
    <property type="match status" value="2"/>
</dbReference>
<dbReference type="InterPro" id="IPR003661">
    <property type="entry name" value="HisK_dim/P_dom"/>
</dbReference>
<feature type="domain" description="PAC" evidence="18">
    <location>
        <begin position="923"/>
        <end position="975"/>
    </location>
</feature>
<evidence type="ECO:0000256" key="10">
    <source>
        <dbReference type="ARBA" id="ARBA00023012"/>
    </source>
</evidence>
<dbReference type="InterPro" id="IPR005467">
    <property type="entry name" value="His_kinase_dom"/>
</dbReference>
<evidence type="ECO:0000256" key="6">
    <source>
        <dbReference type="ARBA" id="ARBA00022679"/>
    </source>
</evidence>
<dbReference type="InterPro" id="IPR000673">
    <property type="entry name" value="Sig_transdc_resp-reg_Me-estase"/>
</dbReference>
<evidence type="ECO:0000313" key="21">
    <source>
        <dbReference type="EMBL" id="AUX22750.1"/>
    </source>
</evidence>
<dbReference type="CDD" id="cd00130">
    <property type="entry name" value="PAS"/>
    <property type="match status" value="2"/>
</dbReference>
<dbReference type="GO" id="GO:0008757">
    <property type="term" value="F:S-adenosylmethionine-dependent methyltransferase activity"/>
    <property type="evidence" value="ECO:0007669"/>
    <property type="project" value="InterPro"/>
</dbReference>
<dbReference type="Gene3D" id="3.40.50.150">
    <property type="entry name" value="Vaccinia Virus protein VP39"/>
    <property type="match status" value="1"/>
</dbReference>
<dbReference type="Gene3D" id="3.30.450.20">
    <property type="entry name" value="PAS domain"/>
    <property type="match status" value="3"/>
</dbReference>
<feature type="domain" description="Histidine kinase" evidence="15">
    <location>
        <begin position="1121"/>
        <end position="1339"/>
    </location>
</feature>
<organism evidence="21 22">
    <name type="scientific">Sorangium cellulosum</name>
    <name type="common">Polyangium cellulosum</name>
    <dbReference type="NCBI Taxonomy" id="56"/>
    <lineage>
        <taxon>Bacteria</taxon>
        <taxon>Pseudomonadati</taxon>
        <taxon>Myxococcota</taxon>
        <taxon>Polyangia</taxon>
        <taxon>Polyangiales</taxon>
        <taxon>Polyangiaceae</taxon>
        <taxon>Sorangium</taxon>
    </lineage>
</organism>
<feature type="domain" description="PAS" evidence="17">
    <location>
        <begin position="850"/>
        <end position="920"/>
    </location>
</feature>
<dbReference type="InterPro" id="IPR013767">
    <property type="entry name" value="PAS_fold"/>
</dbReference>
<dbReference type="InterPro" id="IPR000014">
    <property type="entry name" value="PAS"/>
</dbReference>
<dbReference type="InterPro" id="IPR035909">
    <property type="entry name" value="CheB_C"/>
</dbReference>
<evidence type="ECO:0000256" key="9">
    <source>
        <dbReference type="ARBA" id="ARBA00022840"/>
    </source>
</evidence>
<dbReference type="Gene3D" id="3.40.50.2300">
    <property type="match status" value="1"/>
</dbReference>
<dbReference type="PROSITE" id="PS50112">
    <property type="entry name" value="PAS"/>
    <property type="match status" value="2"/>
</dbReference>
<evidence type="ECO:0000313" key="22">
    <source>
        <dbReference type="Proteomes" id="UP000295781"/>
    </source>
</evidence>
<dbReference type="SUPFAM" id="SSF52738">
    <property type="entry name" value="Methylesterase CheB, C-terminal domain"/>
    <property type="match status" value="1"/>
</dbReference>
<feature type="domain" description="CheB-type methylesterase" evidence="19">
    <location>
        <begin position="21"/>
        <end position="217"/>
    </location>
</feature>
<evidence type="ECO:0000256" key="4">
    <source>
        <dbReference type="ARBA" id="ARBA00022475"/>
    </source>
</evidence>
<dbReference type="SMART" id="SM00388">
    <property type="entry name" value="HisKA"/>
    <property type="match status" value="1"/>
</dbReference>
<dbReference type="InterPro" id="IPR035965">
    <property type="entry name" value="PAS-like_dom_sf"/>
</dbReference>
<accession>A0A4P2Q0R1</accession>
<keyword evidence="5 13" id="KW-0597">Phosphoprotein</keyword>
<evidence type="ECO:0000256" key="11">
    <source>
        <dbReference type="ARBA" id="ARBA00023136"/>
    </source>
</evidence>
<evidence type="ECO:0000259" key="17">
    <source>
        <dbReference type="PROSITE" id="PS50112"/>
    </source>
</evidence>
<keyword evidence="14" id="KW-0175">Coiled coil</keyword>
<dbReference type="InterPro" id="IPR000700">
    <property type="entry name" value="PAS-assoc_C"/>
</dbReference>
<dbReference type="Gene3D" id="3.30.565.10">
    <property type="entry name" value="Histidine kinase-like ATPase, C-terminal domain"/>
    <property type="match status" value="1"/>
</dbReference>
<dbReference type="CDD" id="cd16434">
    <property type="entry name" value="CheB-CheR_fusion"/>
    <property type="match status" value="1"/>
</dbReference>
<dbReference type="InterPro" id="IPR003594">
    <property type="entry name" value="HATPase_dom"/>
</dbReference>
<dbReference type="Pfam" id="PF02518">
    <property type="entry name" value="HATPase_c"/>
    <property type="match status" value="1"/>
</dbReference>
<keyword evidence="6" id="KW-0808">Transferase</keyword>
<feature type="domain" description="PAS" evidence="17">
    <location>
        <begin position="976"/>
        <end position="1047"/>
    </location>
</feature>
<evidence type="ECO:0000256" key="12">
    <source>
        <dbReference type="PROSITE-ProRule" id="PRU00050"/>
    </source>
</evidence>
<dbReference type="InterPro" id="IPR001789">
    <property type="entry name" value="Sig_transdc_resp-reg_receiver"/>
</dbReference>
<dbReference type="GO" id="GO:0005524">
    <property type="term" value="F:ATP binding"/>
    <property type="evidence" value="ECO:0007669"/>
    <property type="project" value="UniProtKB-KW"/>
</dbReference>
<dbReference type="InterPro" id="IPR011006">
    <property type="entry name" value="CheY-like_superfamily"/>
</dbReference>
<comment type="caution">
    <text evidence="12">Lacks conserved residue(s) required for the propagation of feature annotation.</text>
</comment>
<dbReference type="NCBIfam" id="TIGR00229">
    <property type="entry name" value="sensory_box"/>
    <property type="match status" value="2"/>
</dbReference>
<dbReference type="GO" id="GO:0006935">
    <property type="term" value="P:chemotaxis"/>
    <property type="evidence" value="ECO:0007669"/>
    <property type="project" value="InterPro"/>
</dbReference>
<dbReference type="InterPro" id="IPR036097">
    <property type="entry name" value="HisK_dim/P_sf"/>
</dbReference>
<dbReference type="InterPro" id="IPR013656">
    <property type="entry name" value="PAS_4"/>
</dbReference>
<dbReference type="SUPFAM" id="SSF55874">
    <property type="entry name" value="ATPase domain of HSP90 chaperone/DNA topoisomerase II/histidine kinase"/>
    <property type="match status" value="1"/>
</dbReference>
<dbReference type="GO" id="GO:0000155">
    <property type="term" value="F:phosphorelay sensor kinase activity"/>
    <property type="evidence" value="ECO:0007669"/>
    <property type="project" value="InterPro"/>
</dbReference>
<feature type="domain" description="PAC" evidence="18">
    <location>
        <begin position="1051"/>
        <end position="1103"/>
    </location>
</feature>
<evidence type="ECO:0000259" key="20">
    <source>
        <dbReference type="PROSITE" id="PS50123"/>
    </source>
</evidence>
<evidence type="ECO:0000259" key="19">
    <source>
        <dbReference type="PROSITE" id="PS50122"/>
    </source>
</evidence>
<keyword evidence="9" id="KW-0067">ATP-binding</keyword>
<dbReference type="InterPro" id="IPR036890">
    <property type="entry name" value="HATPase_C_sf"/>
</dbReference>
<comment type="subcellular location">
    <subcellularLocation>
        <location evidence="2">Cell membrane</location>
    </subcellularLocation>
</comment>
<dbReference type="InterPro" id="IPR029063">
    <property type="entry name" value="SAM-dependent_MTases_sf"/>
</dbReference>
<dbReference type="PROSITE" id="PS50109">
    <property type="entry name" value="HIS_KIN"/>
    <property type="match status" value="1"/>
</dbReference>
<keyword evidence="4" id="KW-1003">Cell membrane</keyword>
<dbReference type="InterPro" id="IPR001610">
    <property type="entry name" value="PAC"/>
</dbReference>
<protein>
    <recommendedName>
        <fullName evidence="3">histidine kinase</fullName>
        <ecNumber evidence="3">2.7.13.3</ecNumber>
    </recommendedName>
</protein>
<dbReference type="GO" id="GO:0005886">
    <property type="term" value="C:plasma membrane"/>
    <property type="evidence" value="ECO:0007669"/>
    <property type="project" value="UniProtKB-SubCell"/>
</dbReference>
<dbReference type="Pfam" id="PF08448">
    <property type="entry name" value="PAS_4"/>
    <property type="match status" value="1"/>
</dbReference>
<dbReference type="PANTHER" id="PTHR24422">
    <property type="entry name" value="CHEMOTAXIS PROTEIN METHYLTRANSFERASE"/>
    <property type="match status" value="1"/>
</dbReference>
<evidence type="ECO:0000256" key="8">
    <source>
        <dbReference type="ARBA" id="ARBA00022777"/>
    </source>
</evidence>
<evidence type="ECO:0000256" key="14">
    <source>
        <dbReference type="SAM" id="Coils"/>
    </source>
</evidence>
<reference evidence="21 22" key="1">
    <citation type="submission" date="2015-09" db="EMBL/GenBank/DDBJ databases">
        <title>Sorangium comparison.</title>
        <authorList>
            <person name="Zaburannyi N."/>
            <person name="Bunk B."/>
            <person name="Overmann J."/>
            <person name="Mueller R."/>
        </authorList>
    </citation>
    <scope>NUCLEOTIDE SEQUENCE [LARGE SCALE GENOMIC DNA]</scope>
    <source>
        <strain evidence="21 22">So ceGT47</strain>
    </source>
</reference>
<comment type="catalytic activity">
    <reaction evidence="1">
        <text>ATP + protein L-histidine = ADP + protein N-phospho-L-histidine.</text>
        <dbReference type="EC" id="2.7.13.3"/>
    </reaction>
</comment>
<evidence type="ECO:0000259" key="18">
    <source>
        <dbReference type="PROSITE" id="PS50113"/>
    </source>
</evidence>
<dbReference type="CDD" id="cd00082">
    <property type="entry name" value="HisKA"/>
    <property type="match status" value="1"/>
</dbReference>
<name>A0A4P2Q0R1_SORCE</name>
<evidence type="ECO:0000256" key="1">
    <source>
        <dbReference type="ARBA" id="ARBA00000085"/>
    </source>
</evidence>
<dbReference type="SMART" id="SM00138">
    <property type="entry name" value="MeTrc"/>
    <property type="match status" value="1"/>
</dbReference>
<dbReference type="PRINTS" id="PR00996">
    <property type="entry name" value="CHERMTFRASE"/>
</dbReference>
<dbReference type="Pfam" id="PF13596">
    <property type="entry name" value="PAS_10"/>
    <property type="match status" value="1"/>
</dbReference>
<evidence type="ECO:0000256" key="7">
    <source>
        <dbReference type="ARBA" id="ARBA00022741"/>
    </source>
</evidence>
<feature type="domain" description="Response regulatory" evidence="16">
    <location>
        <begin position="1362"/>
        <end position="1476"/>
    </location>
</feature>
<dbReference type="Pfam" id="PF00072">
    <property type="entry name" value="Response_reg"/>
    <property type="match status" value="1"/>
</dbReference>
<dbReference type="PROSITE" id="PS50123">
    <property type="entry name" value="CHER"/>
    <property type="match status" value="1"/>
</dbReference>
<dbReference type="SMART" id="SM00387">
    <property type="entry name" value="HATPase_c"/>
    <property type="match status" value="1"/>
</dbReference>
<evidence type="ECO:0000256" key="13">
    <source>
        <dbReference type="PROSITE-ProRule" id="PRU00169"/>
    </source>
</evidence>
<dbReference type="SMART" id="SM00091">
    <property type="entry name" value="PAS"/>
    <property type="match status" value="4"/>
</dbReference>